<proteinExistence type="predicted"/>
<sequence>MRTQGSHKGAKGSNAEHSLGSSGIGAAYMAHTKSRDVKPLQGDVQPIAAATGVWPWLGPSASAGLRPPPGQETLFSSSLSFSTTMTSTASKAPMPTGRHEVNIGSSLMRALKARKGGPVKNSKAKPDREFYSFRYNFKPESVDPTKPGSIEVRKPRDEAGPTSVNVVRPSTQNDHGVNFVGQEKAAREYDCVLIYDEELGV</sequence>
<keyword evidence="2" id="KW-1185">Reference proteome</keyword>
<gene>
    <name evidence="1" type="ORF">NUW54_g10700</name>
</gene>
<organism evidence="1 2">
    <name type="scientific">Trametes sanguinea</name>
    <dbReference type="NCBI Taxonomy" id="158606"/>
    <lineage>
        <taxon>Eukaryota</taxon>
        <taxon>Fungi</taxon>
        <taxon>Dikarya</taxon>
        <taxon>Basidiomycota</taxon>
        <taxon>Agaricomycotina</taxon>
        <taxon>Agaricomycetes</taxon>
        <taxon>Polyporales</taxon>
        <taxon>Polyporaceae</taxon>
        <taxon>Trametes</taxon>
    </lineage>
</organism>
<comment type="caution">
    <text evidence="1">The sequence shown here is derived from an EMBL/GenBank/DDBJ whole genome shotgun (WGS) entry which is preliminary data.</text>
</comment>
<dbReference type="EMBL" id="JANSHE010003935">
    <property type="protein sequence ID" value="KAJ2982831.1"/>
    <property type="molecule type" value="Genomic_DNA"/>
</dbReference>
<protein>
    <submittedName>
        <fullName evidence="1">Uncharacterized protein</fullName>
    </submittedName>
</protein>
<reference evidence="1" key="1">
    <citation type="submission" date="2022-08" db="EMBL/GenBank/DDBJ databases">
        <title>Genome Sequence of Pycnoporus sanguineus.</title>
        <authorList>
            <person name="Buettner E."/>
        </authorList>
    </citation>
    <scope>NUCLEOTIDE SEQUENCE</scope>
    <source>
        <strain evidence="1">CG-C14</strain>
    </source>
</reference>
<name>A0ACC1NVE3_9APHY</name>
<accession>A0ACC1NVE3</accession>
<dbReference type="Proteomes" id="UP001144978">
    <property type="component" value="Unassembled WGS sequence"/>
</dbReference>
<evidence type="ECO:0000313" key="2">
    <source>
        <dbReference type="Proteomes" id="UP001144978"/>
    </source>
</evidence>
<evidence type="ECO:0000313" key="1">
    <source>
        <dbReference type="EMBL" id="KAJ2982831.1"/>
    </source>
</evidence>